<keyword evidence="2" id="KW-1185">Reference proteome</keyword>
<accession>A0A3A9AFU6</accession>
<evidence type="ECO:0000313" key="2">
    <source>
        <dbReference type="Proteomes" id="UP000280696"/>
    </source>
</evidence>
<evidence type="ECO:0000313" key="1">
    <source>
        <dbReference type="EMBL" id="RKI90249.1"/>
    </source>
</evidence>
<dbReference type="Gene3D" id="3.60.110.10">
    <property type="entry name" value="Carbon-nitrogen hydrolase"/>
    <property type="match status" value="1"/>
</dbReference>
<proteinExistence type="predicted"/>
<dbReference type="AlphaFoldDB" id="A0A3A9AFU6"/>
<dbReference type="OrthoDB" id="9811121at2"/>
<dbReference type="RefSeq" id="WP_120470855.1">
    <property type="nucleotide sequence ID" value="NZ_RAYQ01000015.1"/>
</dbReference>
<dbReference type="Proteomes" id="UP000280696">
    <property type="component" value="Unassembled WGS sequence"/>
</dbReference>
<protein>
    <submittedName>
        <fullName evidence="1">Uncharacterized protein</fullName>
    </submittedName>
</protein>
<reference evidence="1 2" key="1">
    <citation type="submission" date="2018-09" db="EMBL/GenBank/DDBJ databases">
        <title>Murine metabolic-syndrome-specific gut microbial biobank.</title>
        <authorList>
            <person name="Liu C."/>
        </authorList>
    </citation>
    <scope>NUCLEOTIDE SEQUENCE [LARGE SCALE GENOMIC DNA]</scope>
    <source>
        <strain evidence="1 2">0.1xD8-82</strain>
    </source>
</reference>
<name>A0A3A9AFU6_9FIRM</name>
<dbReference type="SUPFAM" id="SSF56317">
    <property type="entry name" value="Carbon-nitrogen hydrolase"/>
    <property type="match status" value="1"/>
</dbReference>
<comment type="caution">
    <text evidence="1">The sequence shown here is derived from an EMBL/GenBank/DDBJ whole genome shotgun (WGS) entry which is preliminary data.</text>
</comment>
<organism evidence="1 2">
    <name type="scientific">Parablautia intestinalis</name>
    <dbReference type="NCBI Taxonomy" id="2320100"/>
    <lineage>
        <taxon>Bacteria</taxon>
        <taxon>Bacillati</taxon>
        <taxon>Bacillota</taxon>
        <taxon>Clostridia</taxon>
        <taxon>Lachnospirales</taxon>
        <taxon>Lachnospiraceae</taxon>
        <taxon>Parablautia</taxon>
    </lineage>
</organism>
<sequence length="603" mass="70587">MSLKYKRVDELLNSIGADVPEFTVCSESGAESFKLMRAQLAGELFYSSARGAYAEEPLHLDKCIQIIKEAQREFVDLLLFPEYAVPYEVISRICKNSKLWPAKNKLWVLPCCGANKDVFLKKLKQFAKMDHINVIGYNLENPIYNDVDYKHFVNAIMYVFIADVDSDRQLFILPQLKTYSMRDVDFACEEIGLSLGNTIFVFGKNNGTILLSLICADVMNDTIDWRRIQNMGTNCIILNPQLNSNPRNPSFSRLRQTIFDRSIETIIITCNWAAPTRVRGVMEADKDIYIELSWSCIYYKKDRNLESHKWAEDSRERIWQIERKNLYAGFMKNSRTEVWYTDNDEIIHILNITKIRTIGFSIRRPQGSGGNVLKYIFSDKGLQQIRDERSFDFLEEIRGSAPVFFEAFHELANEQYGAYAFPFMETERERIDRFFDLIGGKIDWEYLLISDSEEVHRYTLALTKEERSVREIAFSGYLYMVEALKEKMLPEYLKRKFESAHILYWNERNMYSDLYEREENHIKDRGESIYTSYVDNEGEAQKLLSHIEHRKEKIHQETLDICIMTRSRISRQELVIYPKYNKDITRGKSAFTSTDIAGGDIDE</sequence>
<dbReference type="InterPro" id="IPR036526">
    <property type="entry name" value="C-N_Hydrolase_sf"/>
</dbReference>
<dbReference type="EMBL" id="RAYQ01000015">
    <property type="protein sequence ID" value="RKI90249.1"/>
    <property type="molecule type" value="Genomic_DNA"/>
</dbReference>
<gene>
    <name evidence="1" type="ORF">D7V94_14080</name>
</gene>